<proteinExistence type="inferred from homology"/>
<dbReference type="InterPro" id="IPR006114">
    <property type="entry name" value="6PGDH_C"/>
</dbReference>
<dbReference type="PRINTS" id="PR00076">
    <property type="entry name" value="6PGDHDRGNASE"/>
</dbReference>
<comment type="similarity">
    <text evidence="1">Belongs to the 6-phosphogluconate dehydrogenase family.</text>
</comment>
<dbReference type="SMART" id="SM01350">
    <property type="entry name" value="6PGD"/>
    <property type="match status" value="1"/>
</dbReference>
<organism evidence="5 6">
    <name type="scientific">Vagococcus fluvialis</name>
    <dbReference type="NCBI Taxonomy" id="2738"/>
    <lineage>
        <taxon>Bacteria</taxon>
        <taxon>Bacillati</taxon>
        <taxon>Bacillota</taxon>
        <taxon>Bacilli</taxon>
        <taxon>Lactobacillales</taxon>
        <taxon>Enterococcaceae</taxon>
        <taxon>Vagococcus</taxon>
    </lineage>
</organism>
<dbReference type="InterPro" id="IPR004849">
    <property type="entry name" value="6DGDH_YqeC"/>
</dbReference>
<gene>
    <name evidence="5" type="primary">gnd</name>
    <name evidence="5" type="ORF">HED35_09085</name>
</gene>
<dbReference type="PANTHER" id="PTHR11811">
    <property type="entry name" value="6-PHOSPHOGLUCONATE DEHYDROGENASE"/>
    <property type="match status" value="1"/>
</dbReference>
<dbReference type="Proteomes" id="UP000521358">
    <property type="component" value="Unassembled WGS sequence"/>
</dbReference>
<dbReference type="Pfam" id="PF00393">
    <property type="entry name" value="6PGD"/>
    <property type="match status" value="1"/>
</dbReference>
<comment type="caution">
    <text evidence="5">The sequence shown here is derived from an EMBL/GenBank/DDBJ whole genome shotgun (WGS) entry which is preliminary data.</text>
</comment>
<evidence type="ECO:0000256" key="3">
    <source>
        <dbReference type="ARBA" id="ARBA00023064"/>
    </source>
</evidence>
<name>A0A7X6I3A5_9ENTE</name>
<dbReference type="GO" id="GO:0006098">
    <property type="term" value="P:pentose-phosphate shunt"/>
    <property type="evidence" value="ECO:0007669"/>
    <property type="project" value="InterPro"/>
</dbReference>
<dbReference type="SUPFAM" id="SSF48179">
    <property type="entry name" value="6-phosphogluconate dehydrogenase C-terminal domain-like"/>
    <property type="match status" value="1"/>
</dbReference>
<accession>A0A7X6I3A5</accession>
<dbReference type="AlphaFoldDB" id="A0A7X6I3A5"/>
<dbReference type="InterPro" id="IPR006115">
    <property type="entry name" value="6PGDH_NADP-bd"/>
</dbReference>
<dbReference type="SUPFAM" id="SSF51735">
    <property type="entry name" value="NAD(P)-binding Rossmann-fold domains"/>
    <property type="match status" value="1"/>
</dbReference>
<evidence type="ECO:0000313" key="6">
    <source>
        <dbReference type="Proteomes" id="UP000521358"/>
    </source>
</evidence>
<dbReference type="Gene3D" id="1.10.1040.10">
    <property type="entry name" value="N-(1-d-carboxylethyl)-l-norvaline Dehydrogenase, domain 2"/>
    <property type="match status" value="1"/>
</dbReference>
<dbReference type="InterPro" id="IPR008927">
    <property type="entry name" value="6-PGluconate_DH-like_C_sf"/>
</dbReference>
<dbReference type="Pfam" id="PF03446">
    <property type="entry name" value="NAD_binding_2"/>
    <property type="match status" value="1"/>
</dbReference>
<dbReference type="InterPro" id="IPR013328">
    <property type="entry name" value="6PGD_dom2"/>
</dbReference>
<feature type="domain" description="6-phosphogluconate dehydrogenase C-terminal" evidence="4">
    <location>
        <begin position="170"/>
        <end position="305"/>
    </location>
</feature>
<dbReference type="Gene3D" id="3.40.50.720">
    <property type="entry name" value="NAD(P)-binding Rossmann-like Domain"/>
    <property type="match status" value="1"/>
</dbReference>
<dbReference type="GO" id="GO:0019521">
    <property type="term" value="P:D-gluconate metabolic process"/>
    <property type="evidence" value="ECO:0007669"/>
    <property type="project" value="UniProtKB-KW"/>
</dbReference>
<dbReference type="InterPro" id="IPR036291">
    <property type="entry name" value="NAD(P)-bd_dom_sf"/>
</dbReference>
<evidence type="ECO:0000256" key="2">
    <source>
        <dbReference type="ARBA" id="ARBA00023002"/>
    </source>
</evidence>
<dbReference type="GO" id="GO:0004616">
    <property type="term" value="F:phosphogluconate dehydrogenase (decarboxylating) activity"/>
    <property type="evidence" value="ECO:0007669"/>
    <property type="project" value="InterPro"/>
</dbReference>
<dbReference type="EMBL" id="JAAVMB010000010">
    <property type="protein sequence ID" value="NKC68241.1"/>
    <property type="molecule type" value="Genomic_DNA"/>
</dbReference>
<evidence type="ECO:0000259" key="4">
    <source>
        <dbReference type="SMART" id="SM01350"/>
    </source>
</evidence>
<keyword evidence="2" id="KW-0560">Oxidoreductase</keyword>
<dbReference type="RefSeq" id="WP_167807505.1">
    <property type="nucleotide sequence ID" value="NZ_JAAVMB010000010.1"/>
</dbReference>
<dbReference type="InterPro" id="IPR006183">
    <property type="entry name" value="Pgluconate_DH"/>
</dbReference>
<protein>
    <submittedName>
        <fullName evidence="5">Decarboxylating 6-phosphogluconate dehydrogenase</fullName>
    </submittedName>
</protein>
<dbReference type="GO" id="GO:0050661">
    <property type="term" value="F:NADP binding"/>
    <property type="evidence" value="ECO:0007669"/>
    <property type="project" value="InterPro"/>
</dbReference>
<evidence type="ECO:0000313" key="5">
    <source>
        <dbReference type="EMBL" id="NKC68241.1"/>
    </source>
</evidence>
<keyword evidence="3" id="KW-0311">Gluconate utilization</keyword>
<evidence type="ECO:0000256" key="1">
    <source>
        <dbReference type="ARBA" id="ARBA00008419"/>
    </source>
</evidence>
<dbReference type="NCBIfam" id="TIGR00872">
    <property type="entry name" value="gnd_rel"/>
    <property type="match status" value="1"/>
</dbReference>
<reference evidence="5 6" key="1">
    <citation type="submission" date="2020-03" db="EMBL/GenBank/DDBJ databases">
        <title>Bacterial samples isolated from urine from healthy bovine heifers (Gyr breed).</title>
        <authorList>
            <person name="Giannattasio-Ferraz S."/>
            <person name="Maskeri L."/>
            <person name="Penido A."/>
            <person name="Barbosa-Stancioli E.F."/>
            <person name="Putonti C."/>
        </authorList>
    </citation>
    <scope>NUCLEOTIDE SEQUENCE [LARGE SCALE GENOMIC DNA]</scope>
    <source>
        <strain evidence="5 6">UFMG-H7</strain>
    </source>
</reference>
<sequence length="305" mass="33783">MEINIIGLGKMGLNLAQNLIDNGISVRGFDLDKTSSSKLAEMGGVSYESIETLLKKRTTSDLQIVWLMLPSGKITNQTIETVISFLGKNDIIIDGGNSKYTDTQQNSKKSEKHGIHFFDVGTSGGVSGARNGACMMIGGTKEIFDSKLEPFFKKICVEDGYLYCGESGSGHYLKMIHNGIEYGMMQSIGEGFNILHHSDFNYDLEKVAKVFNHGSVIRSWLMELTENLLSNDPKLSTIEGTIPSSGEGKWTIEEMLRLELSAPVLTQSLLTRYSSMDEEKYGEKIIASLRNQFGGHEINKKEIKK</sequence>
<dbReference type="NCBIfam" id="NF007161">
    <property type="entry name" value="PRK09599.1"/>
    <property type="match status" value="1"/>
</dbReference>